<evidence type="ECO:0000313" key="2">
    <source>
        <dbReference type="EMBL" id="RZC53729.1"/>
    </source>
</evidence>
<protein>
    <submittedName>
        <fullName evidence="2">Uncharacterized protein</fullName>
    </submittedName>
</protein>
<dbReference type="AlphaFoldDB" id="A0A4Y7J1T7"/>
<organism evidence="2 3">
    <name type="scientific">Papaver somniferum</name>
    <name type="common">Opium poppy</name>
    <dbReference type="NCBI Taxonomy" id="3469"/>
    <lineage>
        <taxon>Eukaryota</taxon>
        <taxon>Viridiplantae</taxon>
        <taxon>Streptophyta</taxon>
        <taxon>Embryophyta</taxon>
        <taxon>Tracheophyta</taxon>
        <taxon>Spermatophyta</taxon>
        <taxon>Magnoliopsida</taxon>
        <taxon>Ranunculales</taxon>
        <taxon>Papaveraceae</taxon>
        <taxon>Papaveroideae</taxon>
        <taxon>Papaver</taxon>
    </lineage>
</organism>
<feature type="transmembrane region" description="Helical" evidence="1">
    <location>
        <begin position="38"/>
        <end position="56"/>
    </location>
</feature>
<name>A0A4Y7J1T7_PAPSO</name>
<accession>A0A4Y7J1T7</accession>
<reference evidence="2 3" key="1">
    <citation type="journal article" date="2018" name="Science">
        <title>The opium poppy genome and morphinan production.</title>
        <authorList>
            <person name="Guo L."/>
            <person name="Winzer T."/>
            <person name="Yang X."/>
            <person name="Li Y."/>
            <person name="Ning Z."/>
            <person name="He Z."/>
            <person name="Teodor R."/>
            <person name="Lu Y."/>
            <person name="Bowser T.A."/>
            <person name="Graham I.A."/>
            <person name="Ye K."/>
        </authorList>
    </citation>
    <scope>NUCLEOTIDE SEQUENCE [LARGE SCALE GENOMIC DNA]</scope>
    <source>
        <strain evidence="3">cv. HN1</strain>
        <tissue evidence="2">Leaves</tissue>
    </source>
</reference>
<keyword evidence="1" id="KW-1133">Transmembrane helix</keyword>
<evidence type="ECO:0000256" key="1">
    <source>
        <dbReference type="SAM" id="Phobius"/>
    </source>
</evidence>
<proteinExistence type="predicted"/>
<dbReference type="Proteomes" id="UP000316621">
    <property type="component" value="Chromosome 3"/>
</dbReference>
<keyword evidence="3" id="KW-1185">Reference proteome</keyword>
<gene>
    <name evidence="2" type="ORF">C5167_012579</name>
</gene>
<evidence type="ECO:0000313" key="3">
    <source>
        <dbReference type="Proteomes" id="UP000316621"/>
    </source>
</evidence>
<dbReference type="Gramene" id="RZC53729">
    <property type="protein sequence ID" value="RZC53729"/>
    <property type="gene ID" value="C5167_012579"/>
</dbReference>
<dbReference type="EMBL" id="CM010717">
    <property type="protein sequence ID" value="RZC53729.1"/>
    <property type="molecule type" value="Genomic_DNA"/>
</dbReference>
<keyword evidence="1" id="KW-0472">Membrane</keyword>
<keyword evidence="1" id="KW-0812">Transmembrane</keyword>
<sequence length="68" mass="8048">MEKNDQVVLNVQVTRQLDPTRILSSSSLLRRPPYGRPIIRWIKIAGGIWYYGLIVCKQRLKTRHLSQW</sequence>